<keyword evidence="4 6" id="KW-0408">Iron</keyword>
<dbReference type="AlphaFoldDB" id="A0AAW1RT01"/>
<name>A0AAW1RT01_9CHLO</name>
<feature type="binding site" description="axial binding residue" evidence="6">
    <location>
        <position position="403"/>
    </location>
    <ligand>
        <name>heme</name>
        <dbReference type="ChEBI" id="CHEBI:30413"/>
    </ligand>
    <ligandPart>
        <name>Fe</name>
        <dbReference type="ChEBI" id="CHEBI:18248"/>
    </ligandPart>
</feature>
<comment type="caution">
    <text evidence="7">The sequence shown here is derived from an EMBL/GenBank/DDBJ whole genome shotgun (WGS) entry which is preliminary data.</text>
</comment>
<dbReference type="GO" id="GO:0005506">
    <property type="term" value="F:iron ion binding"/>
    <property type="evidence" value="ECO:0007669"/>
    <property type="project" value="InterPro"/>
</dbReference>
<evidence type="ECO:0000313" key="8">
    <source>
        <dbReference type="Proteomes" id="UP001438707"/>
    </source>
</evidence>
<dbReference type="PANTHER" id="PTHR24303">
    <property type="entry name" value="HEME-BINDING MONOOXYGENASE FAMILY"/>
    <property type="match status" value="1"/>
</dbReference>
<dbReference type="CDD" id="cd00302">
    <property type="entry name" value="cytochrome_P450"/>
    <property type="match status" value="1"/>
</dbReference>
<comment type="cofactor">
    <cofactor evidence="1 6">
        <name>heme</name>
        <dbReference type="ChEBI" id="CHEBI:30413"/>
    </cofactor>
</comment>
<dbReference type="Pfam" id="PF00067">
    <property type="entry name" value="p450"/>
    <property type="match status" value="1"/>
</dbReference>
<dbReference type="Proteomes" id="UP001438707">
    <property type="component" value="Unassembled WGS sequence"/>
</dbReference>
<evidence type="ECO:0000256" key="2">
    <source>
        <dbReference type="ARBA" id="ARBA00022723"/>
    </source>
</evidence>
<dbReference type="InterPro" id="IPR036396">
    <property type="entry name" value="Cyt_P450_sf"/>
</dbReference>
<keyword evidence="3" id="KW-0560">Oxidoreductase</keyword>
<dbReference type="Gene3D" id="1.10.630.10">
    <property type="entry name" value="Cytochrome P450"/>
    <property type="match status" value="1"/>
</dbReference>
<keyword evidence="8" id="KW-1185">Reference proteome</keyword>
<protein>
    <recommendedName>
        <fullName evidence="9">Cytochrome P450</fullName>
    </recommendedName>
</protein>
<gene>
    <name evidence="7" type="ORF">WJX74_007457</name>
</gene>
<dbReference type="InterPro" id="IPR002401">
    <property type="entry name" value="Cyt_P450_E_grp-I"/>
</dbReference>
<keyword evidence="5" id="KW-0503">Monooxygenase</keyword>
<evidence type="ECO:0000256" key="1">
    <source>
        <dbReference type="ARBA" id="ARBA00001971"/>
    </source>
</evidence>
<accession>A0AAW1RT01</accession>
<dbReference type="GO" id="GO:0020037">
    <property type="term" value="F:heme binding"/>
    <property type="evidence" value="ECO:0007669"/>
    <property type="project" value="InterPro"/>
</dbReference>
<dbReference type="GO" id="GO:0004497">
    <property type="term" value="F:monooxygenase activity"/>
    <property type="evidence" value="ECO:0007669"/>
    <property type="project" value="UniProtKB-KW"/>
</dbReference>
<evidence type="ECO:0000256" key="4">
    <source>
        <dbReference type="ARBA" id="ARBA00023004"/>
    </source>
</evidence>
<evidence type="ECO:0000256" key="5">
    <source>
        <dbReference type="ARBA" id="ARBA00023033"/>
    </source>
</evidence>
<keyword evidence="2 6" id="KW-0479">Metal-binding</keyword>
<dbReference type="EMBL" id="JALJOS010000007">
    <property type="protein sequence ID" value="KAK9836752.1"/>
    <property type="molecule type" value="Genomic_DNA"/>
</dbReference>
<dbReference type="GO" id="GO:0016705">
    <property type="term" value="F:oxidoreductase activity, acting on paired donors, with incorporation or reduction of molecular oxygen"/>
    <property type="evidence" value="ECO:0007669"/>
    <property type="project" value="InterPro"/>
</dbReference>
<dbReference type="PRINTS" id="PR00463">
    <property type="entry name" value="EP450I"/>
</dbReference>
<proteinExistence type="predicted"/>
<sequence>MTRSANSQDGRTAKQAKAAPKASIFGLDFVLHTAEFTKKAVARHGHVWEVHIAAVGPSVYGLAGAEGLQAFYDPQNIARYPAADSSLLLNLWTSNGFPGLPPLDGEGFLRRKNNFLTLTTWDAAEKLLQATDQPIVEALQHIGRDGSTFSYWDFSNRLILGLYSKQWFGLGIEDWNGGKHAADIVVAVQDAFAIFGDKHLTHRPQELAKIMLTDYFQAALAALRSQPKEHGKALLAAYLQTPESQKLNDDELIMDMFQMLVTGTYGLLIQGNSLMYRLLKHPKIRAKIAAEISNIQEPLTIKTLLAQKYTEAFVKETLRWYPAVFALAGHSTRDFVVEGKLVPAGVKVLACLYGTCHDPTVFEDPESFDPERHLPPRSEGPQAFWNDYSVVFGAGNNRTGHSCAGKWLAMAHLLHITIRLVQNWNFEMADDSEQIEWPRFEPHPENGLMLQRVPLQ</sequence>
<evidence type="ECO:0008006" key="9">
    <source>
        <dbReference type="Google" id="ProtNLM"/>
    </source>
</evidence>
<evidence type="ECO:0000256" key="6">
    <source>
        <dbReference type="PIRSR" id="PIRSR602401-1"/>
    </source>
</evidence>
<evidence type="ECO:0000313" key="7">
    <source>
        <dbReference type="EMBL" id="KAK9836752.1"/>
    </source>
</evidence>
<dbReference type="SUPFAM" id="SSF48264">
    <property type="entry name" value="Cytochrome P450"/>
    <property type="match status" value="1"/>
</dbReference>
<evidence type="ECO:0000256" key="3">
    <source>
        <dbReference type="ARBA" id="ARBA00023002"/>
    </source>
</evidence>
<dbReference type="InterPro" id="IPR001128">
    <property type="entry name" value="Cyt_P450"/>
</dbReference>
<keyword evidence="6" id="KW-0349">Heme</keyword>
<organism evidence="7 8">
    <name type="scientific">Apatococcus lobatus</name>
    <dbReference type="NCBI Taxonomy" id="904363"/>
    <lineage>
        <taxon>Eukaryota</taxon>
        <taxon>Viridiplantae</taxon>
        <taxon>Chlorophyta</taxon>
        <taxon>core chlorophytes</taxon>
        <taxon>Trebouxiophyceae</taxon>
        <taxon>Chlorellales</taxon>
        <taxon>Chlorellaceae</taxon>
        <taxon>Apatococcus</taxon>
    </lineage>
</organism>
<reference evidence="7 8" key="1">
    <citation type="journal article" date="2024" name="Nat. Commun.">
        <title>Phylogenomics reveals the evolutionary origins of lichenization in chlorophyte algae.</title>
        <authorList>
            <person name="Puginier C."/>
            <person name="Libourel C."/>
            <person name="Otte J."/>
            <person name="Skaloud P."/>
            <person name="Haon M."/>
            <person name="Grisel S."/>
            <person name="Petersen M."/>
            <person name="Berrin J.G."/>
            <person name="Delaux P.M."/>
            <person name="Dal Grande F."/>
            <person name="Keller J."/>
        </authorList>
    </citation>
    <scope>NUCLEOTIDE SEQUENCE [LARGE SCALE GENOMIC DNA]</scope>
    <source>
        <strain evidence="7 8">SAG 2145</strain>
    </source>
</reference>
<dbReference type="PANTHER" id="PTHR24303:SF31">
    <property type="entry name" value="CYTOCHROME P450 307A1-RELATED"/>
    <property type="match status" value="1"/>
</dbReference>